<feature type="transmembrane region" description="Helical" evidence="1">
    <location>
        <begin position="12"/>
        <end position="34"/>
    </location>
</feature>
<keyword evidence="1" id="KW-0472">Membrane</keyword>
<keyword evidence="1" id="KW-1133">Transmembrane helix</keyword>
<name>A0ABW6WPD9_9ACTN</name>
<feature type="transmembrane region" description="Helical" evidence="1">
    <location>
        <begin position="72"/>
        <end position="90"/>
    </location>
</feature>
<keyword evidence="1" id="KW-0812">Transmembrane</keyword>
<evidence type="ECO:0000313" key="2">
    <source>
        <dbReference type="EMBL" id="MFF5294741.1"/>
    </source>
</evidence>
<keyword evidence="3" id="KW-1185">Reference proteome</keyword>
<sequence length="121" mass="12848">MPMHTGRSKRGGVVATAARIIGAVAVAAAMGSGMAGRRGWVLGLLAFLVYGSLLGVAALSFARLRQWSARHVVMDSLVFLPLAFFALLLIPTLQWWGAVLISLVAGMIFVPFAVRRQNAQG</sequence>
<gene>
    <name evidence="2" type="ORF">ACFY35_35320</name>
</gene>
<evidence type="ECO:0000256" key="1">
    <source>
        <dbReference type="SAM" id="Phobius"/>
    </source>
</evidence>
<protein>
    <submittedName>
        <fullName evidence="2">Uncharacterized protein</fullName>
    </submittedName>
</protein>
<accession>A0ABW6WPD9</accession>
<dbReference type="EMBL" id="JBIAZU010000006">
    <property type="protein sequence ID" value="MFF5294741.1"/>
    <property type="molecule type" value="Genomic_DNA"/>
</dbReference>
<dbReference type="Proteomes" id="UP001602245">
    <property type="component" value="Unassembled WGS sequence"/>
</dbReference>
<feature type="transmembrane region" description="Helical" evidence="1">
    <location>
        <begin position="40"/>
        <end position="60"/>
    </location>
</feature>
<evidence type="ECO:0000313" key="3">
    <source>
        <dbReference type="Proteomes" id="UP001602245"/>
    </source>
</evidence>
<proteinExistence type="predicted"/>
<feature type="transmembrane region" description="Helical" evidence="1">
    <location>
        <begin position="96"/>
        <end position="114"/>
    </location>
</feature>
<dbReference type="RefSeq" id="WP_157297118.1">
    <property type="nucleotide sequence ID" value="NZ_JBIAZU010000006.1"/>
</dbReference>
<organism evidence="2 3">
    <name type="scientific">Paractinoplanes globisporus</name>
    <dbReference type="NCBI Taxonomy" id="113565"/>
    <lineage>
        <taxon>Bacteria</taxon>
        <taxon>Bacillati</taxon>
        <taxon>Actinomycetota</taxon>
        <taxon>Actinomycetes</taxon>
        <taxon>Micromonosporales</taxon>
        <taxon>Micromonosporaceae</taxon>
        <taxon>Paractinoplanes</taxon>
    </lineage>
</organism>
<comment type="caution">
    <text evidence="2">The sequence shown here is derived from an EMBL/GenBank/DDBJ whole genome shotgun (WGS) entry which is preliminary data.</text>
</comment>
<reference evidence="2 3" key="1">
    <citation type="submission" date="2024-10" db="EMBL/GenBank/DDBJ databases">
        <title>The Natural Products Discovery Center: Release of the First 8490 Sequenced Strains for Exploring Actinobacteria Biosynthetic Diversity.</title>
        <authorList>
            <person name="Kalkreuter E."/>
            <person name="Kautsar S.A."/>
            <person name="Yang D."/>
            <person name="Bader C.D."/>
            <person name="Teijaro C.N."/>
            <person name="Fluegel L."/>
            <person name="Davis C.M."/>
            <person name="Simpson J.R."/>
            <person name="Lauterbach L."/>
            <person name="Steele A.D."/>
            <person name="Gui C."/>
            <person name="Meng S."/>
            <person name="Li G."/>
            <person name="Viehrig K."/>
            <person name="Ye F."/>
            <person name="Su P."/>
            <person name="Kiefer A.F."/>
            <person name="Nichols A."/>
            <person name="Cepeda A.J."/>
            <person name="Yan W."/>
            <person name="Fan B."/>
            <person name="Jiang Y."/>
            <person name="Adhikari A."/>
            <person name="Zheng C.-J."/>
            <person name="Schuster L."/>
            <person name="Cowan T.M."/>
            <person name="Smanski M.J."/>
            <person name="Chevrette M.G."/>
            <person name="De Carvalho L.P.S."/>
            <person name="Shen B."/>
        </authorList>
    </citation>
    <scope>NUCLEOTIDE SEQUENCE [LARGE SCALE GENOMIC DNA]</scope>
    <source>
        <strain evidence="2 3">NPDC000087</strain>
    </source>
</reference>